<comment type="caution">
    <text evidence="2">The sequence shown here is derived from an EMBL/GenBank/DDBJ whole genome shotgun (WGS) entry which is preliminary data.</text>
</comment>
<dbReference type="Proteomes" id="UP000251889">
    <property type="component" value="Unassembled WGS sequence"/>
</dbReference>
<gene>
    <name evidence="2" type="ORF">DQQ10_20575</name>
</gene>
<reference evidence="2 3" key="1">
    <citation type="submission" date="2018-06" db="EMBL/GenBank/DDBJ databases">
        <title>Chryseolinea flavus sp. nov., a member of the phylum Bacteroidetes isolated from soil.</title>
        <authorList>
            <person name="Li Y."/>
            <person name="Wang J."/>
        </authorList>
    </citation>
    <scope>NUCLEOTIDE SEQUENCE [LARGE SCALE GENOMIC DNA]</scope>
    <source>
        <strain evidence="2 3">SDU1-6</strain>
    </source>
</reference>
<dbReference type="OrthoDB" id="9795306at2"/>
<dbReference type="SUPFAM" id="SSF54593">
    <property type="entry name" value="Glyoxalase/Bleomycin resistance protein/Dihydroxybiphenyl dioxygenase"/>
    <property type="match status" value="1"/>
</dbReference>
<keyword evidence="3" id="KW-1185">Reference proteome</keyword>
<sequence>MATLSTYLNFDGTAEAAFNFYKSVFGGEFQTLQYIKDMPGGGSNFTEAERSRVMHVSLPIGGDSILMASDILPSVGHRLTVGNNTHINITPKDESEAKRLFDALSNGGQITMPLEKMFWGSLFGTCTDKFGIQWMINLPL</sequence>
<dbReference type="InterPro" id="IPR028973">
    <property type="entry name" value="PhnB-like"/>
</dbReference>
<feature type="domain" description="PhnB-like" evidence="1">
    <location>
        <begin position="4"/>
        <end position="136"/>
    </location>
</feature>
<protein>
    <submittedName>
        <fullName evidence="2">VOC family protein</fullName>
    </submittedName>
</protein>
<dbReference type="PANTHER" id="PTHR33990:SF1">
    <property type="entry name" value="PROTEIN YJDN"/>
    <property type="match status" value="1"/>
</dbReference>
<organism evidence="2 3">
    <name type="scientific">Pseudochryseolinea flava</name>
    <dbReference type="NCBI Taxonomy" id="2059302"/>
    <lineage>
        <taxon>Bacteria</taxon>
        <taxon>Pseudomonadati</taxon>
        <taxon>Bacteroidota</taxon>
        <taxon>Cytophagia</taxon>
        <taxon>Cytophagales</taxon>
        <taxon>Fulvivirgaceae</taxon>
        <taxon>Pseudochryseolinea</taxon>
    </lineage>
</organism>
<evidence type="ECO:0000259" key="1">
    <source>
        <dbReference type="Pfam" id="PF06983"/>
    </source>
</evidence>
<accession>A0A364XYB9</accession>
<dbReference type="InterPro" id="IPR029068">
    <property type="entry name" value="Glyas_Bleomycin-R_OHBP_Dase"/>
</dbReference>
<dbReference type="CDD" id="cd06588">
    <property type="entry name" value="PhnB_like"/>
    <property type="match status" value="1"/>
</dbReference>
<proteinExistence type="predicted"/>
<dbReference type="RefSeq" id="WP_112748808.1">
    <property type="nucleotide sequence ID" value="NZ_QMFY01000013.1"/>
</dbReference>
<evidence type="ECO:0000313" key="3">
    <source>
        <dbReference type="Proteomes" id="UP000251889"/>
    </source>
</evidence>
<dbReference type="Pfam" id="PF06983">
    <property type="entry name" value="3-dmu-9_3-mt"/>
    <property type="match status" value="1"/>
</dbReference>
<dbReference type="EMBL" id="QMFY01000013">
    <property type="protein sequence ID" value="RAV98995.1"/>
    <property type="molecule type" value="Genomic_DNA"/>
</dbReference>
<evidence type="ECO:0000313" key="2">
    <source>
        <dbReference type="EMBL" id="RAV98995.1"/>
    </source>
</evidence>
<dbReference type="AlphaFoldDB" id="A0A364XYB9"/>
<name>A0A364XYB9_9BACT</name>
<dbReference type="PANTHER" id="PTHR33990">
    <property type="entry name" value="PROTEIN YJDN-RELATED"/>
    <property type="match status" value="1"/>
</dbReference>
<dbReference type="Gene3D" id="3.10.180.10">
    <property type="entry name" value="2,3-Dihydroxybiphenyl 1,2-Dioxygenase, domain 1"/>
    <property type="match status" value="1"/>
</dbReference>